<dbReference type="RefSeq" id="WP_270951036.1">
    <property type="nucleotide sequence ID" value="NZ_JAQGLA010000041.1"/>
</dbReference>
<reference evidence="4 5" key="1">
    <citation type="submission" date="2022-11" db="EMBL/GenBank/DDBJ databases">
        <title>Draft genome sequence of Saccharopolyspora sp. WRP15-2 isolated from rhizosphere soils of wild rice in Thailand.</title>
        <authorList>
            <person name="Duangmal K."/>
            <person name="Kammanee S."/>
            <person name="Muangham S."/>
        </authorList>
    </citation>
    <scope>NUCLEOTIDE SEQUENCE [LARGE SCALE GENOMIC DNA]</scope>
    <source>
        <strain evidence="4 5">WRP15-2</strain>
    </source>
</reference>
<sequence length="321" mass="34557">MPSVMTASGPVERDRLGPTLPHEHLFINLLRERRGDGLIVDEQLVTEEVGAFAELGGGTIVDLTSAELTTGAAPVPSHDATGSTRDPQNVLAIGRVAKASGLNVVLGTGHYRDPFLERDWFDRHDPDQIAEHLVRDLTEGFPGTGISAGIIGEIGADKWYISAAEERSFRAAARAHRATGAAIYTHAARWPVGLPQLDLLAEEDVVPERIAIGHCDLVEKPGYALEIARRGAYVGIDTIFTANPHEVGRRVAMVLELARAGHLDQILLSHDVCVKSQLSAYGGPGYSFVQTVFRKALREAGIDDGEFEHITAANPARLLCG</sequence>
<keyword evidence="5" id="KW-1185">Reference proteome</keyword>
<evidence type="ECO:0000313" key="4">
    <source>
        <dbReference type="EMBL" id="MDA3628254.1"/>
    </source>
</evidence>
<accession>A0ABT4V4D3</accession>
<keyword evidence="1" id="KW-0479">Metal-binding</keyword>
<organism evidence="4 5">
    <name type="scientific">Saccharopolyspora oryzae</name>
    <dbReference type="NCBI Taxonomy" id="2997343"/>
    <lineage>
        <taxon>Bacteria</taxon>
        <taxon>Bacillati</taxon>
        <taxon>Actinomycetota</taxon>
        <taxon>Actinomycetes</taxon>
        <taxon>Pseudonocardiales</taxon>
        <taxon>Pseudonocardiaceae</taxon>
        <taxon>Saccharopolyspora</taxon>
    </lineage>
</organism>
<evidence type="ECO:0000256" key="1">
    <source>
        <dbReference type="ARBA" id="ARBA00022723"/>
    </source>
</evidence>
<comment type="similarity">
    <text evidence="3">Belongs to the metallo-dependent hydrolases superfamily. Phosphotriesterase family.</text>
</comment>
<dbReference type="Proteomes" id="UP001210380">
    <property type="component" value="Unassembled WGS sequence"/>
</dbReference>
<dbReference type="InterPro" id="IPR032466">
    <property type="entry name" value="Metal_Hydrolase"/>
</dbReference>
<dbReference type="InterPro" id="IPR017947">
    <property type="entry name" value="AryldialkylPase_Zn-BS"/>
</dbReference>
<dbReference type="EMBL" id="JAQGLA010000041">
    <property type="protein sequence ID" value="MDA3628254.1"/>
    <property type="molecule type" value="Genomic_DNA"/>
</dbReference>
<proteinExistence type="inferred from homology"/>
<comment type="caution">
    <text evidence="4">The sequence shown here is derived from an EMBL/GenBank/DDBJ whole genome shotgun (WGS) entry which is preliminary data.</text>
</comment>
<protein>
    <recommendedName>
        <fullName evidence="6">Phosphotriesterase-related protein</fullName>
    </recommendedName>
</protein>
<dbReference type="PROSITE" id="PS51347">
    <property type="entry name" value="PHOSPHOTRIESTERASE_2"/>
    <property type="match status" value="1"/>
</dbReference>
<dbReference type="PANTHER" id="PTHR10819:SF3">
    <property type="entry name" value="PHOSPHOTRIESTERASE-RELATED PROTEIN"/>
    <property type="match status" value="1"/>
</dbReference>
<evidence type="ECO:0000313" key="5">
    <source>
        <dbReference type="Proteomes" id="UP001210380"/>
    </source>
</evidence>
<dbReference type="InterPro" id="IPR001559">
    <property type="entry name" value="Phosphotriesterase"/>
</dbReference>
<dbReference type="PIRSF" id="PIRSF016839">
    <property type="entry name" value="PhP"/>
    <property type="match status" value="1"/>
</dbReference>
<dbReference type="PANTHER" id="PTHR10819">
    <property type="entry name" value="PHOSPHOTRIESTERASE-RELATED"/>
    <property type="match status" value="1"/>
</dbReference>
<comment type="caution">
    <text evidence="3">Lacks conserved residue(s) required for the propagation of feature annotation.</text>
</comment>
<keyword evidence="2" id="KW-0378">Hydrolase</keyword>
<dbReference type="Gene3D" id="3.20.20.140">
    <property type="entry name" value="Metal-dependent hydrolases"/>
    <property type="match status" value="1"/>
</dbReference>
<dbReference type="PROSITE" id="PS01322">
    <property type="entry name" value="PHOSPHOTRIESTERASE_1"/>
    <property type="match status" value="1"/>
</dbReference>
<name>A0ABT4V4D3_9PSEU</name>
<gene>
    <name evidence="4" type="ORF">OU415_22660</name>
</gene>
<evidence type="ECO:0000256" key="3">
    <source>
        <dbReference type="PROSITE-ProRule" id="PRU00679"/>
    </source>
</evidence>
<dbReference type="SUPFAM" id="SSF51556">
    <property type="entry name" value="Metallo-dependent hydrolases"/>
    <property type="match status" value="1"/>
</dbReference>
<dbReference type="Pfam" id="PF02126">
    <property type="entry name" value="PTE"/>
    <property type="match status" value="1"/>
</dbReference>
<evidence type="ECO:0008006" key="6">
    <source>
        <dbReference type="Google" id="ProtNLM"/>
    </source>
</evidence>
<evidence type="ECO:0000256" key="2">
    <source>
        <dbReference type="ARBA" id="ARBA00022801"/>
    </source>
</evidence>